<protein>
    <submittedName>
        <fullName evidence="2">H+ gluconate symporter related permease</fullName>
    </submittedName>
</protein>
<reference evidence="2 3" key="1">
    <citation type="journal article" date="2015" name="Genome Announc.">
        <title>Expanding the biotechnology potential of lactobacilli through comparative genomics of 213 strains and associated genera.</title>
        <authorList>
            <person name="Sun Z."/>
            <person name="Harris H.M."/>
            <person name="McCann A."/>
            <person name="Guo C."/>
            <person name="Argimon S."/>
            <person name="Zhang W."/>
            <person name="Yang X."/>
            <person name="Jeffery I.B."/>
            <person name="Cooney J.C."/>
            <person name="Kagawa T.F."/>
            <person name="Liu W."/>
            <person name="Song Y."/>
            <person name="Salvetti E."/>
            <person name="Wrobel A."/>
            <person name="Rasinkangas P."/>
            <person name="Parkhill J."/>
            <person name="Rea M.C."/>
            <person name="O'Sullivan O."/>
            <person name="Ritari J."/>
            <person name="Douillard F.P."/>
            <person name="Paul Ross R."/>
            <person name="Yang R."/>
            <person name="Briner A.E."/>
            <person name="Felis G.E."/>
            <person name="de Vos W.M."/>
            <person name="Barrangou R."/>
            <person name="Klaenhammer T.R."/>
            <person name="Caufield P.W."/>
            <person name="Cui Y."/>
            <person name="Zhang H."/>
            <person name="O'Toole P.W."/>
        </authorList>
    </citation>
    <scope>NUCLEOTIDE SEQUENCE [LARGE SCALE GENOMIC DNA]</scope>
    <source>
        <strain evidence="2 3">DSM 5007</strain>
    </source>
</reference>
<name>A0A0R1W731_9LACO</name>
<dbReference type="RefSeq" id="WP_010622645.1">
    <property type="nucleotide sequence ID" value="NZ_AZGF01000014.1"/>
</dbReference>
<dbReference type="STRING" id="1423807.FD16_GL000472"/>
<keyword evidence="3" id="KW-1185">Reference proteome</keyword>
<organism evidence="2 3">
    <name type="scientific">Paucilactobacillus suebicus DSM 5007 = KCTC 3549</name>
    <dbReference type="NCBI Taxonomy" id="1423807"/>
    <lineage>
        <taxon>Bacteria</taxon>
        <taxon>Bacillati</taxon>
        <taxon>Bacillota</taxon>
        <taxon>Bacilli</taxon>
        <taxon>Lactobacillales</taxon>
        <taxon>Lactobacillaceae</taxon>
        <taxon>Paucilactobacillus</taxon>
    </lineage>
</organism>
<dbReference type="Proteomes" id="UP000051820">
    <property type="component" value="Unassembled WGS sequence"/>
</dbReference>
<feature type="transmembrane region" description="Helical" evidence="1">
    <location>
        <begin position="182"/>
        <end position="201"/>
    </location>
</feature>
<feature type="transmembrane region" description="Helical" evidence="1">
    <location>
        <begin position="143"/>
        <end position="162"/>
    </location>
</feature>
<evidence type="ECO:0000313" key="2">
    <source>
        <dbReference type="EMBL" id="KRM11803.1"/>
    </source>
</evidence>
<feature type="transmembrane region" description="Helical" evidence="1">
    <location>
        <begin position="58"/>
        <end position="79"/>
    </location>
</feature>
<feature type="transmembrane region" description="Helical" evidence="1">
    <location>
        <begin position="322"/>
        <end position="342"/>
    </location>
</feature>
<feature type="transmembrane region" description="Helical" evidence="1">
    <location>
        <begin position="230"/>
        <end position="248"/>
    </location>
</feature>
<comment type="caution">
    <text evidence="2">The sequence shown here is derived from an EMBL/GenBank/DDBJ whole genome shotgun (WGS) entry which is preliminary data.</text>
</comment>
<proteinExistence type="predicted"/>
<dbReference type="AlphaFoldDB" id="A0A0R1W731"/>
<dbReference type="eggNOG" id="COG2610">
    <property type="taxonomic scope" value="Bacteria"/>
</dbReference>
<accession>A0A0R1W731</accession>
<keyword evidence="1" id="KW-0812">Transmembrane</keyword>
<feature type="transmembrane region" description="Helical" evidence="1">
    <location>
        <begin position="5"/>
        <end position="22"/>
    </location>
</feature>
<evidence type="ECO:0000256" key="1">
    <source>
        <dbReference type="SAM" id="Phobius"/>
    </source>
</evidence>
<sequence length="430" mass="47036">MVNTVIGSLLLISFVLFIVYIIKGGNLTVGFIGMAIIWSVIGMIPFNQAISEVFAKPVLNYAPTIIYIVFGSWFGRVLVDSGIAGSISYQTQKVGKKSPIIAAILVCLVTMFIFVSAYGVGSVIAIGVILLPILFSLGMPKKISVTAFTMSIGAAMYVNVVLFNQVKTFFPDVTYGTRYLRFGWIGATIQMIAVIIFLLLNRKKFNLRGKKMSDTAATSKTAILQIHHRWQYVTYIIPIVPVLLNMLFGWDAVPALVISTVLVMLLTGQLTSKDHGLAFMNSTMKRAVADIADLIFFLLALSTFTAAAALNTGRFRTIFSAILPHNTLWLALGLGILAPLALFRGPLHVWGAGAATAAVLTATHLFSQWFLLPVLYVPTLLAVAIDVTQSWNIWALTYTKLDSRQFIKTGLPVVWVVAIINELIAWSMFG</sequence>
<keyword evidence="1" id="KW-0472">Membrane</keyword>
<keyword evidence="1" id="KW-1133">Transmembrane helix</keyword>
<feature type="transmembrane region" description="Helical" evidence="1">
    <location>
        <begin position="28"/>
        <end position="46"/>
    </location>
</feature>
<dbReference type="EMBL" id="AZGF01000014">
    <property type="protein sequence ID" value="KRM11803.1"/>
    <property type="molecule type" value="Genomic_DNA"/>
</dbReference>
<dbReference type="OrthoDB" id="1661999at2"/>
<evidence type="ECO:0000313" key="3">
    <source>
        <dbReference type="Proteomes" id="UP000051820"/>
    </source>
</evidence>
<dbReference type="PATRIC" id="fig|1423807.3.peg.481"/>
<feature type="transmembrane region" description="Helical" evidence="1">
    <location>
        <begin position="410"/>
        <end position="429"/>
    </location>
</feature>
<feature type="transmembrane region" description="Helical" evidence="1">
    <location>
        <begin position="291"/>
        <end position="310"/>
    </location>
</feature>
<feature type="transmembrane region" description="Helical" evidence="1">
    <location>
        <begin position="99"/>
        <end position="131"/>
    </location>
</feature>
<gene>
    <name evidence="2" type="ORF">FD16_GL000472</name>
</gene>